<dbReference type="PANTHER" id="PTHR47829">
    <property type="entry name" value="HYDROLASE, PUTATIVE (AFU_ORTHOLOGUE AFUA_1G12880)-RELATED"/>
    <property type="match status" value="1"/>
</dbReference>
<keyword evidence="3" id="KW-1185">Reference proteome</keyword>
<dbReference type="EMBL" id="JACHNU010000005">
    <property type="protein sequence ID" value="MBB4663886.1"/>
    <property type="molecule type" value="Genomic_DNA"/>
</dbReference>
<dbReference type="InterPro" id="IPR052898">
    <property type="entry name" value="ACAD10-like"/>
</dbReference>
<dbReference type="RefSeq" id="WP_183343606.1">
    <property type="nucleotide sequence ID" value="NZ_JACHNU010000005.1"/>
</dbReference>
<feature type="domain" description="Aminoglycoside phosphotransferase" evidence="1">
    <location>
        <begin position="47"/>
        <end position="271"/>
    </location>
</feature>
<reference evidence="2 3" key="1">
    <citation type="submission" date="2020-08" db="EMBL/GenBank/DDBJ databases">
        <title>Genomic Encyclopedia of Archaeal and Bacterial Type Strains, Phase II (KMG-II): from individual species to whole genera.</title>
        <authorList>
            <person name="Goeker M."/>
        </authorList>
    </citation>
    <scope>NUCLEOTIDE SEQUENCE [LARGE SCALE GENOMIC DNA]</scope>
    <source>
        <strain evidence="2 3">DSM 23288</strain>
    </source>
</reference>
<dbReference type="Proteomes" id="UP000585272">
    <property type="component" value="Unassembled WGS sequence"/>
</dbReference>
<gene>
    <name evidence="2" type="ORF">BDZ31_003487</name>
</gene>
<organism evidence="2 3">
    <name type="scientific">Conexibacter arvalis</name>
    <dbReference type="NCBI Taxonomy" id="912552"/>
    <lineage>
        <taxon>Bacteria</taxon>
        <taxon>Bacillati</taxon>
        <taxon>Actinomycetota</taxon>
        <taxon>Thermoleophilia</taxon>
        <taxon>Solirubrobacterales</taxon>
        <taxon>Conexibacteraceae</taxon>
        <taxon>Conexibacter</taxon>
    </lineage>
</organism>
<dbReference type="InterPro" id="IPR002575">
    <property type="entry name" value="Aminoglycoside_PTrfase"/>
</dbReference>
<proteinExistence type="predicted"/>
<keyword evidence="2" id="KW-0808">Transferase</keyword>
<accession>A0A840IGI1</accession>
<evidence type="ECO:0000313" key="2">
    <source>
        <dbReference type="EMBL" id="MBB4663886.1"/>
    </source>
</evidence>
<dbReference type="SUPFAM" id="SSF56112">
    <property type="entry name" value="Protein kinase-like (PK-like)"/>
    <property type="match status" value="1"/>
</dbReference>
<dbReference type="GO" id="GO:0016301">
    <property type="term" value="F:kinase activity"/>
    <property type="evidence" value="ECO:0007669"/>
    <property type="project" value="UniProtKB-KW"/>
</dbReference>
<comment type="caution">
    <text evidence="2">The sequence shown here is derived from an EMBL/GenBank/DDBJ whole genome shotgun (WGS) entry which is preliminary data.</text>
</comment>
<keyword evidence="2" id="KW-0418">Kinase</keyword>
<dbReference type="CDD" id="cd05154">
    <property type="entry name" value="ACAD10_11_N-like"/>
    <property type="match status" value="1"/>
</dbReference>
<evidence type="ECO:0000259" key="1">
    <source>
        <dbReference type="Pfam" id="PF01636"/>
    </source>
</evidence>
<dbReference type="AlphaFoldDB" id="A0A840IGI1"/>
<dbReference type="Gene3D" id="3.90.1200.10">
    <property type="match status" value="1"/>
</dbReference>
<dbReference type="InterPro" id="IPR041726">
    <property type="entry name" value="ACAD10_11_N"/>
</dbReference>
<sequence>MTAGAAVPSIVDTPEQAAALPLAPLLVRRPLEALLDEHGLGTGPLEAREIGNGHSNVTFLIAREGFRAVLRRPPRPPYQESAHDMVREARIARALAPTAVPVPEVLLVREESDVLGVPFYVMAELEGDVITAEVPAQLDDPAGRAGIADRMVDTLADLHALDVRRPELAALGRPDGYLDRQLRRFLAIWDRHRTRDIEAIERVGDWLVAQRPRSNDVALVHGDFRPANVMWARRAPATIAGVLDWELATLGDPLCDVGWLLSTWPEEGDATGTLLSEARGIGKGGFPGRAALAERYAERSGRSVADLAWYTAFAFWRAAVGLESFYKRALAGTTTDPFIHRLEHGVPELAERAQQAVAAAR</sequence>
<name>A0A840IGI1_9ACTN</name>
<evidence type="ECO:0000313" key="3">
    <source>
        <dbReference type="Proteomes" id="UP000585272"/>
    </source>
</evidence>
<protein>
    <submittedName>
        <fullName evidence="2">Aminoglycoside phosphotransferase (APT) family kinase protein</fullName>
    </submittedName>
</protein>
<dbReference type="Pfam" id="PF01636">
    <property type="entry name" value="APH"/>
    <property type="match status" value="1"/>
</dbReference>
<dbReference type="PANTHER" id="PTHR47829:SF1">
    <property type="entry name" value="HAD FAMILY PHOSPHATASE"/>
    <property type="match status" value="1"/>
</dbReference>
<dbReference type="InterPro" id="IPR011009">
    <property type="entry name" value="Kinase-like_dom_sf"/>
</dbReference>
<dbReference type="Gene3D" id="3.30.200.20">
    <property type="entry name" value="Phosphorylase Kinase, domain 1"/>
    <property type="match status" value="1"/>
</dbReference>